<dbReference type="PANTHER" id="PTHR43827:SF3">
    <property type="entry name" value="NADP-DEPENDENT OXIDOREDUCTASE DOMAIN-CONTAINING PROTEIN"/>
    <property type="match status" value="1"/>
</dbReference>
<comment type="caution">
    <text evidence="8">The sequence shown here is derived from an EMBL/GenBank/DDBJ whole genome shotgun (WGS) entry which is preliminary data.</text>
</comment>
<dbReference type="Pfam" id="PF00248">
    <property type="entry name" value="Aldo_ket_red"/>
    <property type="match status" value="1"/>
</dbReference>
<dbReference type="PANTHER" id="PTHR43827">
    <property type="entry name" value="2,5-DIKETO-D-GLUCONIC ACID REDUCTASE"/>
    <property type="match status" value="1"/>
</dbReference>
<gene>
    <name evidence="8" type="ORF">GX50_06163</name>
</gene>
<evidence type="ECO:0000259" key="7">
    <source>
        <dbReference type="Pfam" id="PF00248"/>
    </source>
</evidence>
<feature type="binding site" evidence="5">
    <location>
        <position position="119"/>
    </location>
    <ligand>
        <name>substrate</name>
    </ligand>
</feature>
<dbReference type="STRING" id="73230.A0A2B7ZBU3"/>
<organism evidence="8 9">
    <name type="scientific">[Emmonsia] crescens</name>
    <dbReference type="NCBI Taxonomy" id="73230"/>
    <lineage>
        <taxon>Eukaryota</taxon>
        <taxon>Fungi</taxon>
        <taxon>Dikarya</taxon>
        <taxon>Ascomycota</taxon>
        <taxon>Pezizomycotina</taxon>
        <taxon>Eurotiomycetes</taxon>
        <taxon>Eurotiomycetidae</taxon>
        <taxon>Onygenales</taxon>
        <taxon>Ajellomycetaceae</taxon>
        <taxon>Emergomyces</taxon>
    </lineage>
</organism>
<dbReference type="AlphaFoldDB" id="A0A2B7ZBU3"/>
<feature type="active site" description="Proton donor" evidence="4">
    <location>
        <position position="63"/>
    </location>
</feature>
<dbReference type="Gene3D" id="3.20.20.100">
    <property type="entry name" value="NADP-dependent oxidoreductase domain"/>
    <property type="match status" value="1"/>
</dbReference>
<accession>A0A2B7ZBU3</accession>
<sequence>MSETHAIISKTYTLSDGRVIPAVGFGAMQHGMVFPGEERPKVIETFKKAILAGYRFIDTAPGYGTEDLLGTAIRASGVPRSEFTVITKLASTHHHDPETSLRESLAKLDVGYIDIFLLHWPNASGPDGRWRNIDESPTFVETYKKMEKLVGPECRSIGVCNFSQKTMEVLLKECTIKPVVNEIEVHPFNPNLKLVPYCLENGIRVVSWGPLGGGPKSHYFDTSPVYNHPILTSLASRYNVSIGLIIISWLVQRGIVPIPHSASPARMDENLHPVFLTEEEVEQINNMHKQIGQRRLTDSVEFLWGDAPGKGYAIMGWTLQEMGWVDAEGNVLD</sequence>
<evidence type="ECO:0000313" key="9">
    <source>
        <dbReference type="Proteomes" id="UP000226031"/>
    </source>
</evidence>
<feature type="domain" description="NADP-dependent oxidoreductase" evidence="7">
    <location>
        <begin position="23"/>
        <end position="286"/>
    </location>
</feature>
<dbReference type="EMBL" id="PDND01000143">
    <property type="protein sequence ID" value="PGH31055.1"/>
    <property type="molecule type" value="Genomic_DNA"/>
</dbReference>
<name>A0A2B7ZBU3_9EURO</name>
<keyword evidence="9" id="KW-1185">Reference proteome</keyword>
<feature type="site" description="Lowers pKa of active site Tyr" evidence="6">
    <location>
        <position position="88"/>
    </location>
</feature>
<dbReference type="Proteomes" id="UP000226031">
    <property type="component" value="Unassembled WGS sequence"/>
</dbReference>
<evidence type="ECO:0000256" key="4">
    <source>
        <dbReference type="PIRSR" id="PIRSR000097-1"/>
    </source>
</evidence>
<evidence type="ECO:0000313" key="8">
    <source>
        <dbReference type="EMBL" id="PGH31055.1"/>
    </source>
</evidence>
<dbReference type="InterPro" id="IPR023210">
    <property type="entry name" value="NADP_OxRdtase_dom"/>
</dbReference>
<evidence type="ECO:0000256" key="2">
    <source>
        <dbReference type="ARBA" id="ARBA00022857"/>
    </source>
</evidence>
<evidence type="ECO:0000256" key="1">
    <source>
        <dbReference type="ARBA" id="ARBA00007905"/>
    </source>
</evidence>
<dbReference type="GO" id="GO:0016616">
    <property type="term" value="F:oxidoreductase activity, acting on the CH-OH group of donors, NAD or NADP as acceptor"/>
    <property type="evidence" value="ECO:0007669"/>
    <property type="project" value="UniProtKB-ARBA"/>
</dbReference>
<dbReference type="InterPro" id="IPR036812">
    <property type="entry name" value="NAD(P)_OxRdtase_dom_sf"/>
</dbReference>
<evidence type="ECO:0000256" key="5">
    <source>
        <dbReference type="PIRSR" id="PIRSR000097-2"/>
    </source>
</evidence>
<evidence type="ECO:0000256" key="6">
    <source>
        <dbReference type="PIRSR" id="PIRSR000097-3"/>
    </source>
</evidence>
<dbReference type="PRINTS" id="PR00069">
    <property type="entry name" value="ALDKETRDTASE"/>
</dbReference>
<comment type="similarity">
    <text evidence="1">Belongs to the aldo/keto reductase family.</text>
</comment>
<dbReference type="CDD" id="cd19071">
    <property type="entry name" value="AKR_AKR1-5-like"/>
    <property type="match status" value="1"/>
</dbReference>
<dbReference type="VEuPathDB" id="FungiDB:EMCG_00556"/>
<keyword evidence="3" id="KW-0560">Oxidoreductase</keyword>
<keyword evidence="2" id="KW-0521">NADP</keyword>
<dbReference type="PIRSF" id="PIRSF000097">
    <property type="entry name" value="AKR"/>
    <property type="match status" value="1"/>
</dbReference>
<evidence type="ECO:0000256" key="3">
    <source>
        <dbReference type="ARBA" id="ARBA00023002"/>
    </source>
</evidence>
<proteinExistence type="inferred from homology"/>
<dbReference type="SUPFAM" id="SSF51430">
    <property type="entry name" value="NAD(P)-linked oxidoreductase"/>
    <property type="match status" value="1"/>
</dbReference>
<reference evidence="8 9" key="1">
    <citation type="submission" date="2017-10" db="EMBL/GenBank/DDBJ databases">
        <title>Comparative genomics in systemic dimorphic fungi from Ajellomycetaceae.</title>
        <authorList>
            <person name="Munoz J.F."/>
            <person name="Mcewen J.G."/>
            <person name="Clay O.K."/>
            <person name="Cuomo C.A."/>
        </authorList>
    </citation>
    <scope>NUCLEOTIDE SEQUENCE [LARGE SCALE GENOMIC DNA]</scope>
    <source>
        <strain evidence="8 9">UAMH4076</strain>
    </source>
</reference>
<protein>
    <recommendedName>
        <fullName evidence="7">NADP-dependent oxidoreductase domain-containing protein</fullName>
    </recommendedName>
</protein>
<dbReference type="InterPro" id="IPR020471">
    <property type="entry name" value="AKR"/>
</dbReference>